<keyword evidence="3" id="KW-1185">Reference proteome</keyword>
<dbReference type="EMBL" id="CP022295">
    <property type="protein sequence ID" value="QSR25135.1"/>
    <property type="molecule type" value="Genomic_DNA"/>
</dbReference>
<accession>A0ABX7PHH8</accession>
<feature type="region of interest" description="Disordered" evidence="1">
    <location>
        <begin position="1"/>
        <end position="21"/>
    </location>
</feature>
<evidence type="ECO:0000313" key="2">
    <source>
        <dbReference type="EMBL" id="QSR25135.1"/>
    </source>
</evidence>
<proteinExistence type="predicted"/>
<protein>
    <submittedName>
        <fullName evidence="2">Uncharacterized protein</fullName>
    </submittedName>
</protein>
<dbReference type="Proteomes" id="UP000662818">
    <property type="component" value="Chromosome"/>
</dbReference>
<gene>
    <name evidence="2" type="ORF">CFH99_05810</name>
</gene>
<evidence type="ECO:0000313" key="3">
    <source>
        <dbReference type="Proteomes" id="UP000662818"/>
    </source>
</evidence>
<evidence type="ECO:0000256" key="1">
    <source>
        <dbReference type="SAM" id="MobiDB-lite"/>
    </source>
</evidence>
<organism evidence="2 3">
    <name type="scientific">Nocardioides aromaticivorans</name>
    <dbReference type="NCBI Taxonomy" id="200618"/>
    <lineage>
        <taxon>Bacteria</taxon>
        <taxon>Bacillati</taxon>
        <taxon>Actinomycetota</taxon>
        <taxon>Actinomycetes</taxon>
        <taxon>Propionibacteriales</taxon>
        <taxon>Nocardioidaceae</taxon>
        <taxon>Nocardioides</taxon>
    </lineage>
</organism>
<reference evidence="2 3" key="1">
    <citation type="submission" date="2017-06" db="EMBL/GenBank/DDBJ databases">
        <title>Complete Genome Sequence of the Soil Carbazole-Degrading Bacterium Nocardioides aromaticivorans IC177.</title>
        <authorList>
            <person name="Vejarano F."/>
            <person name="Suzuki-Minakuchi C."/>
            <person name="Ohtsubo Y."/>
            <person name="Tsuda M."/>
            <person name="Okada K."/>
            <person name="Nojiri H."/>
        </authorList>
    </citation>
    <scope>NUCLEOTIDE SEQUENCE [LARGE SCALE GENOMIC DNA]</scope>
    <source>
        <strain evidence="2 3">IC177</strain>
    </source>
</reference>
<sequence length="77" mass="8209">MVAMTPADIPPRLSPDEMPPFTDQASVLFARPGGSSRTAGDLAWARILRSICDRWPVHPANDVELRVAAPDDLAAAG</sequence>
<name>A0ABX7PHH8_9ACTN</name>